<dbReference type="GO" id="GO:0005634">
    <property type="term" value="C:nucleus"/>
    <property type="evidence" value="ECO:0007669"/>
    <property type="project" value="UniProtKB-SubCell"/>
</dbReference>
<keyword evidence="3" id="KW-0238">DNA-binding</keyword>
<dbReference type="CDD" id="cd12148">
    <property type="entry name" value="fungal_TF_MHR"/>
    <property type="match status" value="1"/>
</dbReference>
<comment type="subcellular location">
    <subcellularLocation>
        <location evidence="1">Nucleus</location>
    </subcellularLocation>
</comment>
<dbReference type="EMBL" id="ML977016">
    <property type="protein sequence ID" value="KAF1951584.1"/>
    <property type="molecule type" value="Genomic_DNA"/>
</dbReference>
<sequence>MTTGENTAPSSRVDTLEDSGYQQVPTPTKTPEDRYPAICNTDDFKAYDPVEAGDLSEVVASQLLDEYKASFVPDFPFVLVPPNVGATALRRSQPFLFLCIMAVASYRTPLTQRALSIKLKLQIASRVIERSHKSLEILQGLLVYCGWYHFFYRPANQQLAILIQLCVAMVQDLALSKNPQKGRKLRLTDDPLSTSITERSPAGERAFLGTYYISCWVAQAWRKRATMQHTRYMAQCAERLTTRLEYVTDALMAPLIQLSELVCRINNFFSYDDVDNAEVKGELMLELSTTNFSTELDRIRDTAPLIVKNNPTFDANFRLLEIWIHECGLHTSLWNTSPSKLNPHSPVRLRILHRCLESTKSYVNGLLSAPFSSLHHLSAPHWAGWFYSIVVGCKLVFLEENERESLTDIEATDRQVTRLMTDHFDGDLPHAAFPLPAVTEPEPAMRKSSWDPVSVAKEADLQGLFDQFIEKMRFSVPTDAAAKESENFGTYAPNNTSTIGRRLELKLFKRRYTDFFFPPLIDPLFCMTCLQLSLSQGFTKRMKEHLTRTRTTTNNTLHPTNLNAYPTPQPSIHLPHVPQYPPPTHLPTHNPTTTSTPQNPNPATQIPNANHAIPIMNTFHFNSLNFDSIAMPDAEQPFQAFTDDWLWDMVMDDFAMPPL</sequence>
<dbReference type="GO" id="GO:0000976">
    <property type="term" value="F:transcription cis-regulatory region binding"/>
    <property type="evidence" value="ECO:0007669"/>
    <property type="project" value="TreeGrafter"/>
</dbReference>
<feature type="region of interest" description="Disordered" evidence="6">
    <location>
        <begin position="583"/>
        <end position="602"/>
    </location>
</feature>
<evidence type="ECO:0000256" key="4">
    <source>
        <dbReference type="ARBA" id="ARBA00023163"/>
    </source>
</evidence>
<evidence type="ECO:0000313" key="8">
    <source>
        <dbReference type="Proteomes" id="UP000800035"/>
    </source>
</evidence>
<dbReference type="GO" id="GO:0000981">
    <property type="term" value="F:DNA-binding transcription factor activity, RNA polymerase II-specific"/>
    <property type="evidence" value="ECO:0007669"/>
    <property type="project" value="TreeGrafter"/>
</dbReference>
<feature type="region of interest" description="Disordered" evidence="6">
    <location>
        <begin position="1"/>
        <end position="35"/>
    </location>
</feature>
<evidence type="ECO:0008006" key="9">
    <source>
        <dbReference type="Google" id="ProtNLM"/>
    </source>
</evidence>
<feature type="compositionally biased region" description="Polar residues" evidence="6">
    <location>
        <begin position="20"/>
        <end position="29"/>
    </location>
</feature>
<name>A0A6A5THH6_9PLEO</name>
<evidence type="ECO:0000256" key="3">
    <source>
        <dbReference type="ARBA" id="ARBA00023125"/>
    </source>
</evidence>
<dbReference type="PANTHER" id="PTHR31845">
    <property type="entry name" value="FINGER DOMAIN PROTEIN, PUTATIVE-RELATED"/>
    <property type="match status" value="1"/>
</dbReference>
<dbReference type="OrthoDB" id="5226580at2759"/>
<dbReference type="Proteomes" id="UP000800035">
    <property type="component" value="Unassembled WGS sequence"/>
</dbReference>
<dbReference type="PANTHER" id="PTHR31845:SF10">
    <property type="entry name" value="ZN(II)2CYS6 TRANSCRIPTION FACTOR (EUROFUNG)"/>
    <property type="match status" value="1"/>
</dbReference>
<evidence type="ECO:0000313" key="7">
    <source>
        <dbReference type="EMBL" id="KAF1951584.1"/>
    </source>
</evidence>
<reference evidence="7" key="1">
    <citation type="journal article" date="2020" name="Stud. Mycol.">
        <title>101 Dothideomycetes genomes: a test case for predicting lifestyles and emergence of pathogens.</title>
        <authorList>
            <person name="Haridas S."/>
            <person name="Albert R."/>
            <person name="Binder M."/>
            <person name="Bloem J."/>
            <person name="Labutti K."/>
            <person name="Salamov A."/>
            <person name="Andreopoulos B."/>
            <person name="Baker S."/>
            <person name="Barry K."/>
            <person name="Bills G."/>
            <person name="Bluhm B."/>
            <person name="Cannon C."/>
            <person name="Castanera R."/>
            <person name="Culley D."/>
            <person name="Daum C."/>
            <person name="Ezra D."/>
            <person name="Gonzalez J."/>
            <person name="Henrissat B."/>
            <person name="Kuo A."/>
            <person name="Liang C."/>
            <person name="Lipzen A."/>
            <person name="Lutzoni F."/>
            <person name="Magnuson J."/>
            <person name="Mondo S."/>
            <person name="Nolan M."/>
            <person name="Ohm R."/>
            <person name="Pangilinan J."/>
            <person name="Park H.-J."/>
            <person name="Ramirez L."/>
            <person name="Alfaro M."/>
            <person name="Sun H."/>
            <person name="Tritt A."/>
            <person name="Yoshinaga Y."/>
            <person name="Zwiers L.-H."/>
            <person name="Turgeon B."/>
            <person name="Goodwin S."/>
            <person name="Spatafora J."/>
            <person name="Crous P."/>
            <person name="Grigoriev I."/>
        </authorList>
    </citation>
    <scope>NUCLEOTIDE SEQUENCE</scope>
    <source>
        <strain evidence="7">CBS 675.92</strain>
    </source>
</reference>
<evidence type="ECO:0000256" key="6">
    <source>
        <dbReference type="SAM" id="MobiDB-lite"/>
    </source>
</evidence>
<feature type="compositionally biased region" description="Low complexity" evidence="6">
    <location>
        <begin position="586"/>
        <end position="602"/>
    </location>
</feature>
<keyword evidence="5" id="KW-0539">Nucleus</keyword>
<evidence type="ECO:0000256" key="5">
    <source>
        <dbReference type="ARBA" id="ARBA00023242"/>
    </source>
</evidence>
<accession>A0A6A5THH6</accession>
<organism evidence="7 8">
    <name type="scientific">Byssothecium circinans</name>
    <dbReference type="NCBI Taxonomy" id="147558"/>
    <lineage>
        <taxon>Eukaryota</taxon>
        <taxon>Fungi</taxon>
        <taxon>Dikarya</taxon>
        <taxon>Ascomycota</taxon>
        <taxon>Pezizomycotina</taxon>
        <taxon>Dothideomycetes</taxon>
        <taxon>Pleosporomycetidae</taxon>
        <taxon>Pleosporales</taxon>
        <taxon>Massarineae</taxon>
        <taxon>Massarinaceae</taxon>
        <taxon>Byssothecium</taxon>
    </lineage>
</organism>
<protein>
    <recommendedName>
        <fullName evidence="9">Transcription factor domain-containing protein</fullName>
    </recommendedName>
</protein>
<evidence type="ECO:0000256" key="2">
    <source>
        <dbReference type="ARBA" id="ARBA00023015"/>
    </source>
</evidence>
<dbReference type="AlphaFoldDB" id="A0A6A5THH6"/>
<keyword evidence="4" id="KW-0804">Transcription</keyword>
<proteinExistence type="predicted"/>
<keyword evidence="8" id="KW-1185">Reference proteome</keyword>
<dbReference type="InterPro" id="IPR051089">
    <property type="entry name" value="prtT"/>
</dbReference>
<gene>
    <name evidence="7" type="ORF">CC80DRAFT_204263</name>
</gene>
<evidence type="ECO:0000256" key="1">
    <source>
        <dbReference type="ARBA" id="ARBA00004123"/>
    </source>
</evidence>
<feature type="compositionally biased region" description="Polar residues" evidence="6">
    <location>
        <begin position="1"/>
        <end position="13"/>
    </location>
</feature>
<keyword evidence="2" id="KW-0805">Transcription regulation</keyword>